<keyword evidence="2" id="KW-1185">Reference proteome</keyword>
<organism evidence="1 2">
    <name type="scientific">Ectopseudomonas alcaliphila</name>
    <dbReference type="NCBI Taxonomy" id="101564"/>
    <lineage>
        <taxon>Bacteria</taxon>
        <taxon>Pseudomonadati</taxon>
        <taxon>Pseudomonadota</taxon>
        <taxon>Gammaproteobacteria</taxon>
        <taxon>Pseudomonadales</taxon>
        <taxon>Pseudomonadaceae</taxon>
        <taxon>Ectopseudomonas</taxon>
    </lineage>
</organism>
<comment type="caution">
    <text evidence="1">The sequence shown here is derived from an EMBL/GenBank/DDBJ whole genome shotgun (WGS) entry which is preliminary data.</text>
</comment>
<gene>
    <name evidence="1" type="ORF">SIM71_20195</name>
</gene>
<evidence type="ECO:0008006" key="3">
    <source>
        <dbReference type="Google" id="ProtNLM"/>
    </source>
</evidence>
<evidence type="ECO:0000313" key="1">
    <source>
        <dbReference type="EMBL" id="MDX5994387.1"/>
    </source>
</evidence>
<name>A0ABU4Q2L3_9GAMM</name>
<reference evidence="1 2" key="1">
    <citation type="submission" date="2023-11" db="EMBL/GenBank/DDBJ databases">
        <title>MicrobeMod: A computational toolkit for identifying prokaryotic methylation and restriction-modification with nanopore sequencing.</title>
        <authorList>
            <person name="Crits-Christoph A."/>
            <person name="Kang S.C."/>
            <person name="Lee H."/>
            <person name="Ostrov N."/>
        </authorList>
    </citation>
    <scope>NUCLEOTIDE SEQUENCE [LARGE SCALE GENOMIC DNA]</scope>
    <source>
        <strain evidence="1 2">ATCC BAA-571</strain>
    </source>
</reference>
<sequence length="107" mass="11893">MNDPINQLPEDQASLLAALQDLVAQLKRPQVPAEDQLWTAEDIADYLKLSTDSTERRVVTRPDFPSPLQPCDTGPRAAKRWFAVDVRAWARKNASKLPTGRAGRKAA</sequence>
<evidence type="ECO:0000313" key="2">
    <source>
        <dbReference type="Proteomes" id="UP001278050"/>
    </source>
</evidence>
<proteinExistence type="predicted"/>
<dbReference type="EMBL" id="JAWXXP010000001">
    <property type="protein sequence ID" value="MDX5994387.1"/>
    <property type="molecule type" value="Genomic_DNA"/>
</dbReference>
<protein>
    <recommendedName>
        <fullName evidence="3">Helix-turn-helix domain-containing protein</fullName>
    </recommendedName>
</protein>
<dbReference type="RefSeq" id="WP_084331681.1">
    <property type="nucleotide sequence ID" value="NZ_CBCSET010000002.1"/>
</dbReference>
<dbReference type="Proteomes" id="UP001278050">
    <property type="component" value="Unassembled WGS sequence"/>
</dbReference>
<accession>A0ABU4Q2L3</accession>